<dbReference type="InterPro" id="IPR008271">
    <property type="entry name" value="Ser/Thr_kinase_AS"/>
</dbReference>
<keyword evidence="10" id="KW-1185">Reference proteome</keyword>
<evidence type="ECO:0000256" key="2">
    <source>
        <dbReference type="ARBA" id="ARBA00022741"/>
    </source>
</evidence>
<reference evidence="9 10" key="1">
    <citation type="submission" date="2018-04" db="EMBL/GenBank/DDBJ databases">
        <authorList>
            <person name="Zhang X."/>
            <person name="Yuan J."/>
            <person name="Li F."/>
            <person name="Xiang J."/>
        </authorList>
    </citation>
    <scope>NUCLEOTIDE SEQUENCE [LARGE SCALE GENOMIC DNA]</scope>
    <source>
        <tissue evidence="9">Muscle</tissue>
    </source>
</reference>
<dbReference type="InterPro" id="IPR050339">
    <property type="entry name" value="CC_SR_Kinase"/>
</dbReference>
<reference evidence="9 10" key="2">
    <citation type="submission" date="2019-01" db="EMBL/GenBank/DDBJ databases">
        <title>The decoding of complex shrimp genome reveals the adaptation for benthos swimmer, frequently molting mechanism and breeding impact on genome.</title>
        <authorList>
            <person name="Sun Y."/>
            <person name="Gao Y."/>
            <person name="Yu Y."/>
        </authorList>
    </citation>
    <scope>NUCLEOTIDE SEQUENCE [LARGE SCALE GENOMIC DNA]</scope>
    <source>
        <tissue evidence="9">Muscle</tissue>
    </source>
</reference>
<gene>
    <name evidence="9" type="ORF">C7M84_003403</name>
</gene>
<dbReference type="Gene3D" id="3.30.200.20">
    <property type="entry name" value="Phosphorylase Kinase, domain 1"/>
    <property type="match status" value="1"/>
</dbReference>
<dbReference type="SUPFAM" id="SSF55681">
    <property type="entry name" value="Class II aaRS and biotin synthetases"/>
    <property type="match status" value="1"/>
</dbReference>
<dbReference type="Gene3D" id="3.30.930.10">
    <property type="entry name" value="Bira Bifunctional Protein, Domain 2"/>
    <property type="match status" value="1"/>
</dbReference>
<dbReference type="CDD" id="cd14046">
    <property type="entry name" value="STKc_EIF2AK4_GCN2_rpt2"/>
    <property type="match status" value="1"/>
</dbReference>
<dbReference type="PANTHER" id="PTHR11042">
    <property type="entry name" value="EUKARYOTIC TRANSLATION INITIATION FACTOR 2-ALPHA KINASE EIF2-ALPHA KINASE -RELATED"/>
    <property type="match status" value="1"/>
</dbReference>
<evidence type="ECO:0000256" key="6">
    <source>
        <dbReference type="PROSITE-ProRule" id="PRU10141"/>
    </source>
</evidence>
<dbReference type="SUPFAM" id="SSF56112">
    <property type="entry name" value="Protein kinase-like (PK-like)"/>
    <property type="match status" value="2"/>
</dbReference>
<evidence type="ECO:0000256" key="7">
    <source>
        <dbReference type="SAM" id="MobiDB-lite"/>
    </source>
</evidence>
<dbReference type="SMART" id="SM00220">
    <property type="entry name" value="S_TKc"/>
    <property type="match status" value="2"/>
</dbReference>
<dbReference type="InterPro" id="IPR017441">
    <property type="entry name" value="Protein_kinase_ATP_BS"/>
</dbReference>
<accession>A0A423TN85</accession>
<dbReference type="GO" id="GO:0005634">
    <property type="term" value="C:nucleus"/>
    <property type="evidence" value="ECO:0007669"/>
    <property type="project" value="TreeGrafter"/>
</dbReference>
<evidence type="ECO:0000313" key="9">
    <source>
        <dbReference type="EMBL" id="ROT77906.1"/>
    </source>
</evidence>
<evidence type="ECO:0000256" key="4">
    <source>
        <dbReference type="ARBA" id="ARBA00022840"/>
    </source>
</evidence>
<keyword evidence="2 6" id="KW-0547">Nucleotide-binding</keyword>
<dbReference type="GO" id="GO:0005524">
    <property type="term" value="F:ATP binding"/>
    <property type="evidence" value="ECO:0007669"/>
    <property type="project" value="UniProtKB-UniRule"/>
</dbReference>
<feature type="domain" description="Protein kinase" evidence="8">
    <location>
        <begin position="366"/>
        <end position="723"/>
    </location>
</feature>
<evidence type="ECO:0000256" key="3">
    <source>
        <dbReference type="ARBA" id="ARBA00022777"/>
    </source>
</evidence>
<evidence type="ECO:0000256" key="1">
    <source>
        <dbReference type="ARBA" id="ARBA00022679"/>
    </source>
</evidence>
<protein>
    <submittedName>
        <fullName evidence="9">Putative eukaryotic translation initiation factor 2-alpha kinase 4</fullName>
    </submittedName>
</protein>
<dbReference type="STRING" id="6689.A0A423TN85"/>
<dbReference type="PANTHER" id="PTHR11042:SF136">
    <property type="entry name" value="EIF-2-ALPHA KINASE GCN2"/>
    <property type="match status" value="1"/>
</dbReference>
<feature type="region of interest" description="Disordered" evidence="7">
    <location>
        <begin position="443"/>
        <end position="479"/>
    </location>
</feature>
<comment type="similarity">
    <text evidence="5">Belongs to the protein kinase superfamily. Ser/Thr protein kinase family. GCN2 subfamily.</text>
</comment>
<sequence>MAVAWRKLKHRSISECSSESGSGENQGSNVMRFPLGGKQECLVIVGKCIWERKNQGCYLYEARDKVTSERSVIYEWWINSKRTGRKGNYVKIGQENQVEELVSKFSAQEKEMSSLLRLSHDNLVGYLGMKINCRQIEGVDVYILQEYVQGMSMKYYIHHQIPLNEASLRHITEGTLKALNYLHQNNVVHRDLRDSSIYLDNQSHLVRVADYGVERRIVEAVLEFKNIEVPPLYPQSPGRGGKKGDIYRLGLVILSIHQGRRVQEIVPTLPASLSADFRNFMQKCLALNEQERWTAEKLLSHPFIQVQEKEGDDSDNKRATSGIYLERGMEEEEESSREGLELSSEPSLLPQNLKTGSLGLRIEKEYKILEFLGKGGFGHVFKVRNTVDDREYAVKRIPLHEQSDSVRKKIIREVKLLSSLNHENVVRYYTSWIEDLVQESEEDQKVLDESSSSSESEESSVNVTISQVTSASDTPEDSSSFAKCLEQKGQCLMQQDSVIETDYVDETDAVPSSRQFKKQYLFIQMQLCEKNTLRQAINEHLCMDSDRKWRLFRELVNGLDYIHSQGLIHRDLKPGNIFLDMDDHVKIGDFGLATAAIKAKTTAGVIPKMDVDDTKDSALTSQIGTTFYVAPEVNKSKGKVSYTNKVDIYSLGVIFFEMAHPPLTTGMERAKVLFNLRKPEIDIPEEFIVKKNANSVELIKWLLQHDPQQRPSTGDILKSHLLPPPTAEEQKFIQTLEDKLKNVRSSDYQEILNLVFKPCARPELEATFEVRHPVTSDYWQYWKHDYLHSLVTAVFKAHGGIWVPTTFYVPKGSFYNDKDNLVSLMSGRGELVSAQYELRYPFARFLARNEVKYIRRYCIDRVQRAFKVSGIHPKESYECAFDIACPKKDSVESSARVILVAHDIIQQIIQSRSENVLVRVGHLELVHAILFHCYVEEKFHPEVLCLLKEYNCNRITLENMWEIFREMGLARSSIESLKGFLLLDGPIDEVVAFLSGKGLTSRRKNMPNVKQVLTELNEIVVTSEVFGVKFEISLCPLMVVDASLYCKFMCQFLLNVRKKRMQTQELLAQGGSYEKLILNHRSKLVEKTNKDVPYAVGISLFLEKFASCIGDITQLTAAGRRDVSQLVAELGSGTAAVTVMVCAIGPKFLKERVSIMQGLRKRKITADHCHCLMQEEADNVIEEFRMSNFVLLTGHETPSVRVILESAGRMQDRKVELHKVVDYIYKNLSSSEPVSVSSRTDPKPAGINNYDEDQLKISYFTRRHSKNKDASKKDEQITREVRAASARWPDIAPKTQIEVWAVELERKPLHALGSLDIESVKYFNEAVSDIKNMFPEHKDHLEEICKQLQPRIFQKKKADRSCLVLYSLSCAALKRIL</sequence>
<keyword evidence="9" id="KW-0648">Protein biosynthesis</keyword>
<dbReference type="GO" id="GO:0004694">
    <property type="term" value="F:eukaryotic translation initiation factor 2alpha kinase activity"/>
    <property type="evidence" value="ECO:0007669"/>
    <property type="project" value="TreeGrafter"/>
</dbReference>
<feature type="binding site" evidence="6">
    <location>
        <position position="395"/>
    </location>
    <ligand>
        <name>ATP</name>
        <dbReference type="ChEBI" id="CHEBI:30616"/>
    </ligand>
</feature>
<dbReference type="EMBL" id="QCYY01001460">
    <property type="protein sequence ID" value="ROT77906.1"/>
    <property type="molecule type" value="Genomic_DNA"/>
</dbReference>
<feature type="compositionally biased region" description="Polar residues" evidence="7">
    <location>
        <begin position="461"/>
        <end position="479"/>
    </location>
</feature>
<dbReference type="GO" id="GO:0005829">
    <property type="term" value="C:cytosol"/>
    <property type="evidence" value="ECO:0007669"/>
    <property type="project" value="TreeGrafter"/>
</dbReference>
<dbReference type="InterPro" id="IPR011009">
    <property type="entry name" value="Kinase-like_dom_sf"/>
</dbReference>
<dbReference type="GO" id="GO:0003743">
    <property type="term" value="F:translation initiation factor activity"/>
    <property type="evidence" value="ECO:0007669"/>
    <property type="project" value="UniProtKB-KW"/>
</dbReference>
<dbReference type="PROSITE" id="PS00108">
    <property type="entry name" value="PROTEIN_KINASE_ST"/>
    <property type="match status" value="1"/>
</dbReference>
<dbReference type="InterPro" id="IPR000719">
    <property type="entry name" value="Prot_kinase_dom"/>
</dbReference>
<comment type="caution">
    <text evidence="9">The sequence shown here is derived from an EMBL/GenBank/DDBJ whole genome shotgun (WGS) entry which is preliminary data.</text>
</comment>
<dbReference type="PROSITE" id="PS50011">
    <property type="entry name" value="PROTEIN_KINASE_DOM"/>
    <property type="match status" value="2"/>
</dbReference>
<feature type="domain" description="Protein kinase" evidence="8">
    <location>
        <begin position="1"/>
        <end position="304"/>
    </location>
</feature>
<dbReference type="Pfam" id="PF00069">
    <property type="entry name" value="Pkinase"/>
    <property type="match status" value="3"/>
</dbReference>
<evidence type="ECO:0000256" key="5">
    <source>
        <dbReference type="ARBA" id="ARBA00037982"/>
    </source>
</evidence>
<feature type="region of interest" description="Disordered" evidence="7">
    <location>
        <begin position="323"/>
        <end position="346"/>
    </location>
</feature>
<dbReference type="Gene3D" id="1.10.510.10">
    <property type="entry name" value="Transferase(Phosphotransferase) domain 1"/>
    <property type="match status" value="2"/>
</dbReference>
<keyword evidence="9" id="KW-0396">Initiation factor</keyword>
<evidence type="ECO:0000313" key="10">
    <source>
        <dbReference type="Proteomes" id="UP000283509"/>
    </source>
</evidence>
<organism evidence="9 10">
    <name type="scientific">Penaeus vannamei</name>
    <name type="common">Whiteleg shrimp</name>
    <name type="synonym">Litopenaeus vannamei</name>
    <dbReference type="NCBI Taxonomy" id="6689"/>
    <lineage>
        <taxon>Eukaryota</taxon>
        <taxon>Metazoa</taxon>
        <taxon>Ecdysozoa</taxon>
        <taxon>Arthropoda</taxon>
        <taxon>Crustacea</taxon>
        <taxon>Multicrustacea</taxon>
        <taxon>Malacostraca</taxon>
        <taxon>Eumalacostraca</taxon>
        <taxon>Eucarida</taxon>
        <taxon>Decapoda</taxon>
        <taxon>Dendrobranchiata</taxon>
        <taxon>Penaeoidea</taxon>
        <taxon>Penaeidae</taxon>
        <taxon>Penaeus</taxon>
    </lineage>
</organism>
<evidence type="ECO:0000259" key="8">
    <source>
        <dbReference type="PROSITE" id="PS50011"/>
    </source>
</evidence>
<keyword evidence="1" id="KW-0808">Transferase</keyword>
<dbReference type="OrthoDB" id="6778822at2759"/>
<dbReference type="Proteomes" id="UP000283509">
    <property type="component" value="Unassembled WGS sequence"/>
</dbReference>
<keyword evidence="3 9" id="KW-0418">Kinase</keyword>
<name>A0A423TN85_PENVA</name>
<dbReference type="PROSITE" id="PS00107">
    <property type="entry name" value="PROTEIN_KINASE_ATP"/>
    <property type="match status" value="1"/>
</dbReference>
<proteinExistence type="inferred from homology"/>
<dbReference type="InterPro" id="IPR045864">
    <property type="entry name" value="aa-tRNA-synth_II/BPL/LPL"/>
</dbReference>
<keyword evidence="4 6" id="KW-0067">ATP-binding</keyword>